<dbReference type="AlphaFoldDB" id="A0A395GSV4"/>
<evidence type="ECO:0000313" key="1">
    <source>
        <dbReference type="EMBL" id="RAK98496.1"/>
    </source>
</evidence>
<dbReference type="VEuPathDB" id="FungiDB:BO80DRAFT_479692"/>
<sequence length="75" mass="8608">MYAHRTATRLIKETSTLIAWDLRQVNGIRLNPDRVGNATCSRMGDPITHSVVFHTFRDRQRRPAGPHTDAYIPIH</sequence>
<evidence type="ECO:0000313" key="2">
    <source>
        <dbReference type="Proteomes" id="UP000249402"/>
    </source>
</evidence>
<accession>A0A395GSV4</accession>
<organism evidence="1 2">
    <name type="scientific">Aspergillus ibericus CBS 121593</name>
    <dbReference type="NCBI Taxonomy" id="1448316"/>
    <lineage>
        <taxon>Eukaryota</taxon>
        <taxon>Fungi</taxon>
        <taxon>Dikarya</taxon>
        <taxon>Ascomycota</taxon>
        <taxon>Pezizomycotina</taxon>
        <taxon>Eurotiomycetes</taxon>
        <taxon>Eurotiomycetidae</taxon>
        <taxon>Eurotiales</taxon>
        <taxon>Aspergillaceae</taxon>
        <taxon>Aspergillus</taxon>
        <taxon>Aspergillus subgen. Circumdati</taxon>
    </lineage>
</organism>
<proteinExistence type="predicted"/>
<keyword evidence="2" id="KW-1185">Reference proteome</keyword>
<name>A0A395GSV4_9EURO</name>
<dbReference type="GeneID" id="37228176"/>
<dbReference type="RefSeq" id="XP_025572824.1">
    <property type="nucleotide sequence ID" value="XM_025723311.1"/>
</dbReference>
<dbReference type="EMBL" id="KZ824453">
    <property type="protein sequence ID" value="RAK98496.1"/>
    <property type="molecule type" value="Genomic_DNA"/>
</dbReference>
<dbReference type="Proteomes" id="UP000249402">
    <property type="component" value="Unassembled WGS sequence"/>
</dbReference>
<gene>
    <name evidence="1" type="ORF">BO80DRAFT_479692</name>
</gene>
<reference evidence="1 2" key="1">
    <citation type="submission" date="2018-02" db="EMBL/GenBank/DDBJ databases">
        <title>The genomes of Aspergillus section Nigri reveals drivers in fungal speciation.</title>
        <authorList>
            <consortium name="DOE Joint Genome Institute"/>
            <person name="Vesth T.C."/>
            <person name="Nybo J."/>
            <person name="Theobald S."/>
            <person name="Brandl J."/>
            <person name="Frisvad J.C."/>
            <person name="Nielsen K.F."/>
            <person name="Lyhne E.K."/>
            <person name="Kogle M.E."/>
            <person name="Kuo A."/>
            <person name="Riley R."/>
            <person name="Clum A."/>
            <person name="Nolan M."/>
            <person name="Lipzen A."/>
            <person name="Salamov A."/>
            <person name="Henrissat B."/>
            <person name="Wiebenga A."/>
            <person name="De vries R.P."/>
            <person name="Grigoriev I.V."/>
            <person name="Mortensen U.H."/>
            <person name="Andersen M.R."/>
            <person name="Baker S.E."/>
        </authorList>
    </citation>
    <scope>NUCLEOTIDE SEQUENCE [LARGE SCALE GENOMIC DNA]</scope>
    <source>
        <strain evidence="1 2">CBS 121593</strain>
    </source>
</reference>
<protein>
    <submittedName>
        <fullName evidence="1">Uncharacterized protein</fullName>
    </submittedName>
</protein>